<feature type="region of interest" description="Disordered" evidence="1">
    <location>
        <begin position="53"/>
        <end position="73"/>
    </location>
</feature>
<organism evidence="2 3">
    <name type="scientific">Actinoplanes italicus</name>
    <dbReference type="NCBI Taxonomy" id="113567"/>
    <lineage>
        <taxon>Bacteria</taxon>
        <taxon>Bacillati</taxon>
        <taxon>Actinomycetota</taxon>
        <taxon>Actinomycetes</taxon>
        <taxon>Micromonosporales</taxon>
        <taxon>Micromonosporaceae</taxon>
        <taxon>Actinoplanes</taxon>
    </lineage>
</organism>
<keyword evidence="3" id="KW-1185">Reference proteome</keyword>
<dbReference type="AlphaFoldDB" id="A0A2T0K172"/>
<evidence type="ECO:0000313" key="2">
    <source>
        <dbReference type="EMBL" id="PRX16516.1"/>
    </source>
</evidence>
<feature type="compositionally biased region" description="Polar residues" evidence="1">
    <location>
        <begin position="53"/>
        <end position="63"/>
    </location>
</feature>
<dbReference type="EMBL" id="PVMZ01000019">
    <property type="protein sequence ID" value="PRX16516.1"/>
    <property type="molecule type" value="Genomic_DNA"/>
</dbReference>
<gene>
    <name evidence="2" type="ORF">CLV67_11997</name>
</gene>
<proteinExistence type="predicted"/>
<comment type="caution">
    <text evidence="2">The sequence shown here is derived from an EMBL/GenBank/DDBJ whole genome shotgun (WGS) entry which is preliminary data.</text>
</comment>
<dbReference type="RefSeq" id="WP_211304169.1">
    <property type="nucleotide sequence ID" value="NZ_PVMZ01000019.1"/>
</dbReference>
<protein>
    <submittedName>
        <fullName evidence="2">Uncharacterized protein</fullName>
    </submittedName>
</protein>
<accession>A0A2T0K172</accession>
<reference evidence="2 3" key="1">
    <citation type="submission" date="2018-03" db="EMBL/GenBank/DDBJ databases">
        <title>Genomic Encyclopedia of Archaeal and Bacterial Type Strains, Phase II (KMG-II): from individual species to whole genera.</title>
        <authorList>
            <person name="Goeker M."/>
        </authorList>
    </citation>
    <scope>NUCLEOTIDE SEQUENCE [LARGE SCALE GENOMIC DNA]</scope>
    <source>
        <strain evidence="2 3">DSM 43146</strain>
    </source>
</reference>
<dbReference type="Proteomes" id="UP000239415">
    <property type="component" value="Unassembled WGS sequence"/>
</dbReference>
<evidence type="ECO:0000256" key="1">
    <source>
        <dbReference type="SAM" id="MobiDB-lite"/>
    </source>
</evidence>
<name>A0A2T0K172_9ACTN</name>
<evidence type="ECO:0000313" key="3">
    <source>
        <dbReference type="Proteomes" id="UP000239415"/>
    </source>
</evidence>
<sequence length="205" mass="21788">MAGSVPDTHNGGLHAADLERLSSRLPAELVRDMGIRVLSTLVDRGLIEARSSGVTVPSVSDTPLSDLMAEHSDTSSPDSYARFLEMFRDSIVGVVGIGTVTHDAQGLPVTAPGFAVGRTTHGDGRHRILTFADPDVAAQRPNSQCNAGVPGRVLLQMAVEDPECEGILVNSATRQISLVIGKESAQFTTDGVAVAPKKKPWWRPR</sequence>